<proteinExistence type="predicted"/>
<accession>A0ABU3XVI0</accession>
<sequence>MASTLEIKGQFKSKSQHTLGRSPLDEAIAGMEGAATRFALDAISDAKTRASYAANIKRISAQVRAEVASGRMSSKAGVEYCYEMRNKIMAEHRKFTSAVGLAKAEQHKKTPPTLPTLLDKYAIDKFGKPYDALTVEQKRMIHYAVIESSGRDNAKVTKGTRRLQVMGKVGILVTAAFATYEILNADNKVKETARQGMVIGGGAVGGYVAGLFGVSLICGPGAPICAIAVVVAGSAIGGIAGSLAADALDEELEEFSKWSVL</sequence>
<feature type="transmembrane region" description="Helical" evidence="1">
    <location>
        <begin position="165"/>
        <end position="183"/>
    </location>
</feature>
<gene>
    <name evidence="2" type="ORF">R0G64_20210</name>
</gene>
<protein>
    <submittedName>
        <fullName evidence="2">Uncharacterized protein</fullName>
    </submittedName>
</protein>
<comment type="caution">
    <text evidence="2">The sequence shown here is derived from an EMBL/GenBank/DDBJ whole genome shotgun (WGS) entry which is preliminary data.</text>
</comment>
<dbReference type="RefSeq" id="WP_279815691.1">
    <property type="nucleotide sequence ID" value="NZ_CP133395.1"/>
</dbReference>
<keyword evidence="3" id="KW-1185">Reference proteome</keyword>
<evidence type="ECO:0000313" key="2">
    <source>
        <dbReference type="EMBL" id="MDV3441744.1"/>
    </source>
</evidence>
<organism evidence="2 3">
    <name type="scientific">Metapseudomonas otitidis</name>
    <dbReference type="NCBI Taxonomy" id="319939"/>
    <lineage>
        <taxon>Bacteria</taxon>
        <taxon>Pseudomonadati</taxon>
        <taxon>Pseudomonadota</taxon>
        <taxon>Gammaproteobacteria</taxon>
        <taxon>Pseudomonadales</taxon>
        <taxon>Pseudomonadaceae</taxon>
        <taxon>Metapseudomonas</taxon>
    </lineage>
</organism>
<reference evidence="2 3" key="1">
    <citation type="submission" date="2023-10" db="EMBL/GenBank/DDBJ databases">
        <title>Pseudomonas otitidis isolated from a paediatric patient with cystic fibrosis in Chile.</title>
        <authorList>
            <person name="Amsteins-Romero L."/>
            <person name="Opazo-Capurro A."/>
            <person name="Matus-Kohler M."/>
            <person name="Gonzalez-Rocha G."/>
        </authorList>
    </citation>
    <scope>NUCLEOTIDE SEQUENCE [LARGE SCALE GENOMIC DNA]</scope>
    <source>
        <strain evidence="2 3">P-714</strain>
    </source>
</reference>
<dbReference type="Proteomes" id="UP001273935">
    <property type="component" value="Unassembled WGS sequence"/>
</dbReference>
<keyword evidence="1" id="KW-0812">Transmembrane</keyword>
<keyword evidence="1" id="KW-0472">Membrane</keyword>
<feature type="transmembrane region" description="Helical" evidence="1">
    <location>
        <begin position="224"/>
        <end position="245"/>
    </location>
</feature>
<feature type="transmembrane region" description="Helical" evidence="1">
    <location>
        <begin position="195"/>
        <end position="217"/>
    </location>
</feature>
<evidence type="ECO:0000313" key="3">
    <source>
        <dbReference type="Proteomes" id="UP001273935"/>
    </source>
</evidence>
<evidence type="ECO:0000256" key="1">
    <source>
        <dbReference type="SAM" id="Phobius"/>
    </source>
</evidence>
<dbReference type="EMBL" id="JAWJUL010000086">
    <property type="protein sequence ID" value="MDV3441744.1"/>
    <property type="molecule type" value="Genomic_DNA"/>
</dbReference>
<name>A0ABU3XVI0_9GAMM</name>
<keyword evidence="1" id="KW-1133">Transmembrane helix</keyword>